<feature type="transmembrane region" description="Helical" evidence="2">
    <location>
        <begin position="289"/>
        <end position="309"/>
    </location>
</feature>
<feature type="transmembrane region" description="Helical" evidence="2">
    <location>
        <begin position="362"/>
        <end position="387"/>
    </location>
</feature>
<sequence length="712" mass="76859">MADDASRDAARGMPFLDVELPTNLAAGEAEKRRRNVKAMFAFQLFISLAWGMAMGPVFDKYLFLLGSGLARGPTLFPVNRANSLVGVAESVSGITSLVVAIPVGLLVDRRAERRAKLLRWSSGLAVMALLFGLAVLLTDEVAVLFVMLILFGAFMELASSASEAIFADSIPVGERGALYVTKSVISTVGAACGPGVSAVGLALLGDEWEPYQIKIIMVIGLLLTVPAILPLFVFGDPNTTGGSNTACARVAEPTGTAERANGHSGEAEVTSPGGRDGLRPRLGFLGPKHVPFIVALSDFITAIGAGMTVKFFNLFFIQDEHFSPVAISLLQTVYPLAIAGFMKVSECLAKPLGRSQASLLFFSLNVLCLLLMAQVQWLPLLLLVFLVRGGMANSTYPIDRSILMDFTPSSQRGMWNAVNSLTSMTWSGSAFLGGFLSDQHDYRYTFFITSLVYAAACPVYVPLLYLVPRKEKEAAAVQPGEHTHAARFFLALDGIRGVNLLRWQDLPKCRADSEPPPSKVYLAAVDQWGNACSFINSNYMGFGTGIDGCGFSLQNRGHNFILQKSHPNCLGPSKFCYHTIIPGMVTREETKDLFCTLGVMGGFMQPQGHLQVLCAMADYGLDPQAALDQPRFCLQGVDSALGAASAGAAQLLLEEGMPEETQAGSNLELWVHHVAIARHHYYYIVALRYYIVVVHLATFVASLLVAMHHATR</sequence>
<name>A0ABP0QCS5_9DINO</name>
<dbReference type="Proteomes" id="UP001642484">
    <property type="component" value="Unassembled WGS sequence"/>
</dbReference>
<evidence type="ECO:0008006" key="5">
    <source>
        <dbReference type="Google" id="ProtNLM"/>
    </source>
</evidence>
<dbReference type="EMBL" id="CAXAMN010024239">
    <property type="protein sequence ID" value="CAK9084821.1"/>
    <property type="molecule type" value="Genomic_DNA"/>
</dbReference>
<evidence type="ECO:0000313" key="3">
    <source>
        <dbReference type="EMBL" id="CAK9084821.1"/>
    </source>
</evidence>
<comment type="caution">
    <text evidence="3">The sequence shown here is derived from an EMBL/GenBank/DDBJ whole genome shotgun (WGS) entry which is preliminary data.</text>
</comment>
<keyword evidence="2" id="KW-1133">Transmembrane helix</keyword>
<dbReference type="InterPro" id="IPR043137">
    <property type="entry name" value="GGT_ssub_C"/>
</dbReference>
<keyword evidence="4" id="KW-1185">Reference proteome</keyword>
<feature type="region of interest" description="Disordered" evidence="1">
    <location>
        <begin position="255"/>
        <end position="274"/>
    </location>
</feature>
<feature type="transmembrane region" description="Helical" evidence="2">
    <location>
        <begin position="687"/>
        <end position="707"/>
    </location>
</feature>
<dbReference type="SUPFAM" id="SSF103473">
    <property type="entry name" value="MFS general substrate transporter"/>
    <property type="match status" value="1"/>
</dbReference>
<gene>
    <name evidence="3" type="ORF">CCMP2556_LOCUS41225</name>
</gene>
<reference evidence="3 4" key="1">
    <citation type="submission" date="2024-02" db="EMBL/GenBank/DDBJ databases">
        <authorList>
            <person name="Chen Y."/>
            <person name="Shah S."/>
            <person name="Dougan E. K."/>
            <person name="Thang M."/>
            <person name="Chan C."/>
        </authorList>
    </citation>
    <scope>NUCLEOTIDE SEQUENCE [LARGE SCALE GENOMIC DNA]</scope>
</reference>
<organism evidence="3 4">
    <name type="scientific">Durusdinium trenchii</name>
    <dbReference type="NCBI Taxonomy" id="1381693"/>
    <lineage>
        <taxon>Eukaryota</taxon>
        <taxon>Sar</taxon>
        <taxon>Alveolata</taxon>
        <taxon>Dinophyceae</taxon>
        <taxon>Suessiales</taxon>
        <taxon>Symbiodiniaceae</taxon>
        <taxon>Durusdinium</taxon>
    </lineage>
</organism>
<dbReference type="Pfam" id="PF01019">
    <property type="entry name" value="G_glu_transpept"/>
    <property type="match status" value="1"/>
</dbReference>
<accession>A0ABP0QCS5</accession>
<keyword evidence="2" id="KW-0812">Transmembrane</keyword>
<evidence type="ECO:0000313" key="4">
    <source>
        <dbReference type="Proteomes" id="UP001642484"/>
    </source>
</evidence>
<feature type="transmembrane region" description="Helical" evidence="2">
    <location>
        <begin position="40"/>
        <end position="63"/>
    </location>
</feature>
<feature type="transmembrane region" description="Helical" evidence="2">
    <location>
        <begin position="83"/>
        <end position="105"/>
    </location>
</feature>
<dbReference type="InterPro" id="IPR029055">
    <property type="entry name" value="Ntn_hydrolases_N"/>
</dbReference>
<proteinExistence type="predicted"/>
<protein>
    <recommendedName>
        <fullName evidence="5">Major facilitator superfamily (MFS) profile domain-containing protein</fullName>
    </recommendedName>
</protein>
<feature type="transmembrane region" description="Helical" evidence="2">
    <location>
        <begin position="321"/>
        <end position="341"/>
    </location>
</feature>
<dbReference type="SUPFAM" id="SSF56235">
    <property type="entry name" value="N-terminal nucleophile aminohydrolases (Ntn hydrolases)"/>
    <property type="match status" value="1"/>
</dbReference>
<dbReference type="InterPro" id="IPR036259">
    <property type="entry name" value="MFS_trans_sf"/>
</dbReference>
<dbReference type="Gene3D" id="3.60.20.40">
    <property type="match status" value="1"/>
</dbReference>
<dbReference type="PANTHER" id="PTHR23525:SF1">
    <property type="entry name" value="NODULIN-LIKE DOMAIN-CONTAINING PROTEIN"/>
    <property type="match status" value="1"/>
</dbReference>
<dbReference type="InterPro" id="IPR011701">
    <property type="entry name" value="MFS"/>
</dbReference>
<evidence type="ECO:0000256" key="2">
    <source>
        <dbReference type="SAM" id="Phobius"/>
    </source>
</evidence>
<feature type="transmembrane region" description="Helical" evidence="2">
    <location>
        <begin position="211"/>
        <end position="234"/>
    </location>
</feature>
<feature type="transmembrane region" description="Helical" evidence="2">
    <location>
        <begin position="179"/>
        <end position="205"/>
    </location>
</feature>
<feature type="transmembrane region" description="Helical" evidence="2">
    <location>
        <begin position="444"/>
        <end position="467"/>
    </location>
</feature>
<dbReference type="Gene3D" id="1.20.1250.20">
    <property type="entry name" value="MFS general substrate transporter like domains"/>
    <property type="match status" value="2"/>
</dbReference>
<dbReference type="Pfam" id="PF07690">
    <property type="entry name" value="MFS_1"/>
    <property type="match status" value="2"/>
</dbReference>
<keyword evidence="2" id="KW-0472">Membrane</keyword>
<dbReference type="PANTHER" id="PTHR23525">
    <property type="entry name" value="TRANSPORTER, PUTATIVE-RELATED"/>
    <property type="match status" value="1"/>
</dbReference>
<evidence type="ECO:0000256" key="1">
    <source>
        <dbReference type="SAM" id="MobiDB-lite"/>
    </source>
</evidence>